<keyword evidence="3" id="KW-1185">Reference proteome</keyword>
<dbReference type="RefSeq" id="WP_144341077.1">
    <property type="nucleotide sequence ID" value="NZ_CACSAS010000001.1"/>
</dbReference>
<reference evidence="2 3" key="1">
    <citation type="submission" date="2019-12" db="EMBL/GenBank/DDBJ databases">
        <authorList>
            <person name="Reyes-Prieto M."/>
        </authorList>
    </citation>
    <scope>NUCLEOTIDE SEQUENCE [LARGE SCALE GENOMIC DNA]</scope>
    <source>
        <strain evidence="2">HF14-78462</strain>
    </source>
</reference>
<sequence length="61" mass="6230">MSLTLAVVNLIAGLLLLSIGGALIASLPSPRRWAIVAFLLLDAGMLGGGLVMLPFALRLGT</sequence>
<organism evidence="2 3">
    <name type="scientific">Starkeya nomas</name>
    <dbReference type="NCBI Taxonomy" id="2666134"/>
    <lineage>
        <taxon>Bacteria</taxon>
        <taxon>Pseudomonadati</taxon>
        <taxon>Pseudomonadota</taxon>
        <taxon>Alphaproteobacteria</taxon>
        <taxon>Hyphomicrobiales</taxon>
        <taxon>Xanthobacteraceae</taxon>
        <taxon>Starkeya</taxon>
    </lineage>
</organism>
<keyword evidence="1" id="KW-0472">Membrane</keyword>
<dbReference type="Proteomes" id="UP000433050">
    <property type="component" value="Unassembled WGS sequence"/>
</dbReference>
<gene>
    <name evidence="2" type="ORF">STARVERO_03541</name>
</gene>
<feature type="transmembrane region" description="Helical" evidence="1">
    <location>
        <begin position="6"/>
        <end position="27"/>
    </location>
</feature>
<evidence type="ECO:0000313" key="3">
    <source>
        <dbReference type="Proteomes" id="UP000433050"/>
    </source>
</evidence>
<dbReference type="AlphaFoldDB" id="A0A5S9PSW1"/>
<name>A0A5S9PSW1_9HYPH</name>
<evidence type="ECO:0000313" key="2">
    <source>
        <dbReference type="EMBL" id="CAA0107916.1"/>
    </source>
</evidence>
<keyword evidence="1" id="KW-0812">Transmembrane</keyword>
<protein>
    <submittedName>
        <fullName evidence="2">Uncharacterized protein</fullName>
    </submittedName>
</protein>
<evidence type="ECO:0000256" key="1">
    <source>
        <dbReference type="SAM" id="Phobius"/>
    </source>
</evidence>
<proteinExistence type="predicted"/>
<dbReference type="EMBL" id="CACSAS010000001">
    <property type="protein sequence ID" value="CAA0107916.1"/>
    <property type="molecule type" value="Genomic_DNA"/>
</dbReference>
<keyword evidence="1" id="KW-1133">Transmembrane helix</keyword>
<accession>A0A5S9PSW1</accession>
<feature type="transmembrane region" description="Helical" evidence="1">
    <location>
        <begin position="34"/>
        <end position="57"/>
    </location>
</feature>